<protein>
    <submittedName>
        <fullName evidence="1">Uncharacterized protein</fullName>
    </submittedName>
</protein>
<sequence>MPPISTALSTKPMMVLAAESQNIIEPLSPSELPREVPPSPQAGIYHCRHPSQQASAYFANKGSVIEQRDHDPSNEDDQELRDLEREGYAPGGRVELCTAQAGRICPPGSASMVHVHGRGGWRQQHGLSSSSSVRGVRSLPDLSSAQAALTTRGGKGRRERVGTKKVEIVGGRGIERACALPWILKRRVLQRGPLILKISNIHEVTFAGLIILWHKRFKVQIAGLTAD</sequence>
<name>A0A9W8YMX7_9PEZI</name>
<dbReference type="AlphaFoldDB" id="A0A9W8YMX7"/>
<reference evidence="1" key="1">
    <citation type="submission" date="2022-10" db="EMBL/GenBank/DDBJ databases">
        <title>Tapping the CABI collections for fungal endophytes: first genome assemblies for Collariella, Neodidymelliopsis, Ascochyta clinopodiicola, Didymella pomorum, Didymosphaeria variabile, Neocosmospora piperis and Neocucurbitaria cava.</title>
        <authorList>
            <person name="Hill R."/>
        </authorList>
    </citation>
    <scope>NUCLEOTIDE SEQUENCE</scope>
    <source>
        <strain evidence="1">IMI 355082</strain>
    </source>
</reference>
<accession>A0A9W8YMX7</accession>
<comment type="caution">
    <text evidence="1">The sequence shown here is derived from an EMBL/GenBank/DDBJ whole genome shotgun (WGS) entry which is preliminary data.</text>
</comment>
<gene>
    <name evidence="1" type="ORF">N0V93_006272</name>
</gene>
<evidence type="ECO:0000313" key="1">
    <source>
        <dbReference type="EMBL" id="KAJ4388812.1"/>
    </source>
</evidence>
<evidence type="ECO:0000313" key="2">
    <source>
        <dbReference type="Proteomes" id="UP001140453"/>
    </source>
</evidence>
<keyword evidence="2" id="KW-1185">Reference proteome</keyword>
<dbReference type="EMBL" id="JAPEVB010000004">
    <property type="protein sequence ID" value="KAJ4388812.1"/>
    <property type="molecule type" value="Genomic_DNA"/>
</dbReference>
<organism evidence="1 2">
    <name type="scientific">Gnomoniopsis smithogilvyi</name>
    <dbReference type="NCBI Taxonomy" id="1191159"/>
    <lineage>
        <taxon>Eukaryota</taxon>
        <taxon>Fungi</taxon>
        <taxon>Dikarya</taxon>
        <taxon>Ascomycota</taxon>
        <taxon>Pezizomycotina</taxon>
        <taxon>Sordariomycetes</taxon>
        <taxon>Sordariomycetidae</taxon>
        <taxon>Diaporthales</taxon>
        <taxon>Gnomoniaceae</taxon>
        <taxon>Gnomoniopsis</taxon>
    </lineage>
</organism>
<dbReference type="Proteomes" id="UP001140453">
    <property type="component" value="Unassembled WGS sequence"/>
</dbReference>
<proteinExistence type="predicted"/>